<dbReference type="RefSeq" id="WP_238225576.1">
    <property type="nucleotide sequence ID" value="NZ_BPQD01000014.1"/>
</dbReference>
<evidence type="ECO:0000313" key="2">
    <source>
        <dbReference type="Proteomes" id="UP001224644"/>
    </source>
</evidence>
<reference evidence="2" key="1">
    <citation type="journal article" date="2019" name="Int. J. Syst. Evol. Microbiol.">
        <title>The Global Catalogue of Microorganisms (GCM) 10K type strain sequencing project: providing services to taxonomists for standard genome sequencing and annotation.</title>
        <authorList>
            <consortium name="The Broad Institute Genomics Platform"/>
            <consortium name="The Broad Institute Genome Sequencing Center for Infectious Disease"/>
            <person name="Wu L."/>
            <person name="Ma J."/>
        </authorList>
    </citation>
    <scope>NUCLEOTIDE SEQUENCE [LARGE SCALE GENOMIC DNA]</scope>
    <source>
        <strain evidence="2">CECT 7069</strain>
    </source>
</reference>
<gene>
    <name evidence="1" type="ORF">QWZ12_13300</name>
</gene>
<evidence type="ECO:0000313" key="1">
    <source>
        <dbReference type="EMBL" id="MDN3591576.1"/>
    </source>
</evidence>
<organism evidence="1 2">
    <name type="scientific">Methylobacterium adhaesivum</name>
    <dbReference type="NCBI Taxonomy" id="333297"/>
    <lineage>
        <taxon>Bacteria</taxon>
        <taxon>Pseudomonadati</taxon>
        <taxon>Pseudomonadota</taxon>
        <taxon>Alphaproteobacteria</taxon>
        <taxon>Hyphomicrobiales</taxon>
        <taxon>Methylobacteriaceae</taxon>
        <taxon>Methylobacterium</taxon>
    </lineage>
</organism>
<proteinExistence type="predicted"/>
<protein>
    <submittedName>
        <fullName evidence="1">Uncharacterized protein</fullName>
    </submittedName>
</protein>
<comment type="caution">
    <text evidence="1">The sequence shown here is derived from an EMBL/GenBank/DDBJ whole genome shotgun (WGS) entry which is preliminary data.</text>
</comment>
<name>A0ABT8BJU2_9HYPH</name>
<sequence length="53" mass="5852">MMGRYVFTNVSQGHAWRGRVRRENSGVYIPDEMLQGASTAVFTGSWAASSKPC</sequence>
<accession>A0ABT8BJU2</accession>
<keyword evidence="2" id="KW-1185">Reference proteome</keyword>
<dbReference type="Proteomes" id="UP001224644">
    <property type="component" value="Unassembled WGS sequence"/>
</dbReference>
<dbReference type="EMBL" id="JAUFPX010000012">
    <property type="protein sequence ID" value="MDN3591576.1"/>
    <property type="molecule type" value="Genomic_DNA"/>
</dbReference>